<dbReference type="OrthoDB" id="8250698at2759"/>
<dbReference type="Pfam" id="PF00232">
    <property type="entry name" value="Glyco_hydro_1"/>
    <property type="match status" value="1"/>
</dbReference>
<dbReference type="Pfam" id="PF02958">
    <property type="entry name" value="EcKL"/>
    <property type="match status" value="1"/>
</dbReference>
<evidence type="ECO:0000313" key="2">
    <source>
        <dbReference type="EMBL" id="ERL91477.1"/>
    </source>
</evidence>
<evidence type="ECO:0000259" key="1">
    <source>
        <dbReference type="SMART" id="SM00587"/>
    </source>
</evidence>
<proteinExistence type="predicted"/>
<accession>U4UEL5</accession>
<dbReference type="EMBL" id="KB632287">
    <property type="protein sequence ID" value="ERL91477.1"/>
    <property type="molecule type" value="Genomic_DNA"/>
</dbReference>
<reference evidence="2 3" key="1">
    <citation type="journal article" date="2013" name="Genome Biol.">
        <title>Draft genome of the mountain pine beetle, Dendroctonus ponderosae Hopkins, a major forest pest.</title>
        <authorList>
            <person name="Keeling C.I."/>
            <person name="Yuen M.M."/>
            <person name="Liao N.Y."/>
            <person name="Docking T.R."/>
            <person name="Chan S.K."/>
            <person name="Taylor G.A."/>
            <person name="Palmquist D.L."/>
            <person name="Jackman S.D."/>
            <person name="Nguyen A."/>
            <person name="Li M."/>
            <person name="Henderson H."/>
            <person name="Janes J.K."/>
            <person name="Zhao Y."/>
            <person name="Pandoh P."/>
            <person name="Moore R."/>
            <person name="Sperling F.A."/>
            <person name="Huber D.P."/>
            <person name="Birol I."/>
            <person name="Jones S.J."/>
            <person name="Bohlmann J."/>
        </authorList>
    </citation>
    <scope>NUCLEOTIDE SEQUENCE</scope>
</reference>
<dbReference type="SUPFAM" id="SSF56112">
    <property type="entry name" value="Protein kinase-like (PK-like)"/>
    <property type="match status" value="1"/>
</dbReference>
<dbReference type="SUPFAM" id="SSF51445">
    <property type="entry name" value="(Trans)glycosidases"/>
    <property type="match status" value="1"/>
</dbReference>
<feature type="domain" description="CHK kinase-like" evidence="1">
    <location>
        <begin position="305"/>
        <end position="499"/>
    </location>
</feature>
<dbReference type="InterPro" id="IPR004119">
    <property type="entry name" value="EcKL"/>
</dbReference>
<dbReference type="SMART" id="SM00587">
    <property type="entry name" value="CHK"/>
    <property type="match status" value="1"/>
</dbReference>
<dbReference type="Gene3D" id="3.20.20.80">
    <property type="entry name" value="Glycosidases"/>
    <property type="match status" value="1"/>
</dbReference>
<dbReference type="PANTHER" id="PTHR11012:SF30">
    <property type="entry name" value="PROTEIN KINASE-LIKE DOMAIN-CONTAINING"/>
    <property type="match status" value="1"/>
</dbReference>
<name>U4UEL5_DENPD</name>
<evidence type="ECO:0000313" key="3">
    <source>
        <dbReference type="Proteomes" id="UP000030742"/>
    </source>
</evidence>
<gene>
    <name evidence="2" type="ORF">D910_08807</name>
</gene>
<dbReference type="Gene3D" id="3.90.1200.10">
    <property type="match status" value="1"/>
</dbReference>
<dbReference type="GO" id="GO:0004553">
    <property type="term" value="F:hydrolase activity, hydrolyzing O-glycosyl compounds"/>
    <property type="evidence" value="ECO:0007669"/>
    <property type="project" value="InterPro"/>
</dbReference>
<dbReference type="InterPro" id="IPR015897">
    <property type="entry name" value="CHK_kinase-like"/>
</dbReference>
<dbReference type="InterPro" id="IPR001360">
    <property type="entry name" value="Glyco_hydro_1"/>
</dbReference>
<dbReference type="InterPro" id="IPR017853">
    <property type="entry name" value="GH"/>
</dbReference>
<sequence>MTCYVTIGIGNRRYGFGLGLFAHPIFVGNWPQVVIDRVGNRSALEGLPQSRLPEFTREEIDYIKGTYDWFGLNYYTTALAQLAYKVDDLPGNASYDIDKGHISLVDATWKVSGTTSWLHQVPWGLTRLLKWIHENYNQPEIIITENGWSDDGSNLNDSDRIEYVNVISFPSFAKQNRLNLVGKMLSQEQESLLNEVCAQDGFKDFTFSVEEGCKKGDNFLGNVRIINVKENGMSKEKSYVLKCAETDLRVRSQIPVHSLYERERFVYETLLPTFEIFQQSRALKYPFKSYTKLRGCSVKDGDECLLMNNIKDAKFQMLDRKNGMDADHVSHVFRELAKFHSVSLAMKHLLPETYQSLTSNLEDVWQEMPETQGSYLRSTEKAFDHALKIVEGHEKATKALEKCQIELNNIFSATAMESNKLVVTHGDSWCNNMMFKYEDPGNLCTPTSMCFLDWQICKISSPAMDLFYFLFLSGSKFALDNHQTFLDEYYETVQKNLQHLGLDTNEIFPYERFQQHCKQNAAACMCIAMCLLHHVLMHENHATNFVELANDGLIFEKFMNQETYSDEYNSRVRDIIYMMVDHEYI</sequence>
<protein>
    <recommendedName>
        <fullName evidence="1">CHK kinase-like domain-containing protein</fullName>
    </recommendedName>
</protein>
<dbReference type="AlphaFoldDB" id="U4UEL5"/>
<dbReference type="Proteomes" id="UP000030742">
    <property type="component" value="Unassembled WGS sequence"/>
</dbReference>
<organism evidence="2 3">
    <name type="scientific">Dendroctonus ponderosae</name>
    <name type="common">Mountain pine beetle</name>
    <dbReference type="NCBI Taxonomy" id="77166"/>
    <lineage>
        <taxon>Eukaryota</taxon>
        <taxon>Metazoa</taxon>
        <taxon>Ecdysozoa</taxon>
        <taxon>Arthropoda</taxon>
        <taxon>Hexapoda</taxon>
        <taxon>Insecta</taxon>
        <taxon>Pterygota</taxon>
        <taxon>Neoptera</taxon>
        <taxon>Endopterygota</taxon>
        <taxon>Coleoptera</taxon>
        <taxon>Polyphaga</taxon>
        <taxon>Cucujiformia</taxon>
        <taxon>Curculionidae</taxon>
        <taxon>Scolytinae</taxon>
        <taxon>Dendroctonus</taxon>
    </lineage>
</organism>
<dbReference type="PANTHER" id="PTHR11012">
    <property type="entry name" value="PROTEIN KINASE-LIKE DOMAIN-CONTAINING"/>
    <property type="match status" value="1"/>
</dbReference>
<dbReference type="GO" id="GO:0005975">
    <property type="term" value="P:carbohydrate metabolic process"/>
    <property type="evidence" value="ECO:0007669"/>
    <property type="project" value="InterPro"/>
</dbReference>
<dbReference type="InterPro" id="IPR011009">
    <property type="entry name" value="Kinase-like_dom_sf"/>
</dbReference>